<feature type="non-terminal residue" evidence="1">
    <location>
        <position position="1"/>
    </location>
</feature>
<accession>A0A6A0A6W6</accession>
<sequence length="59" mass="6204">GTATTRLQAISPSSALTSLTDFEVEQQQMQGCEAMQHARACPAREPQAAAAAGTTWQTP</sequence>
<organism evidence="1 2">
    <name type="scientific">Haematococcus lacustris</name>
    <name type="common">Green alga</name>
    <name type="synonym">Haematococcus pluvialis</name>
    <dbReference type="NCBI Taxonomy" id="44745"/>
    <lineage>
        <taxon>Eukaryota</taxon>
        <taxon>Viridiplantae</taxon>
        <taxon>Chlorophyta</taxon>
        <taxon>core chlorophytes</taxon>
        <taxon>Chlorophyceae</taxon>
        <taxon>CS clade</taxon>
        <taxon>Chlamydomonadales</taxon>
        <taxon>Haematococcaceae</taxon>
        <taxon>Haematococcus</taxon>
    </lineage>
</organism>
<proteinExistence type="predicted"/>
<comment type="caution">
    <text evidence="1">The sequence shown here is derived from an EMBL/GenBank/DDBJ whole genome shotgun (WGS) entry which is preliminary data.</text>
</comment>
<keyword evidence="2" id="KW-1185">Reference proteome</keyword>
<dbReference type="Proteomes" id="UP000485058">
    <property type="component" value="Unassembled WGS sequence"/>
</dbReference>
<reference evidence="1 2" key="1">
    <citation type="submission" date="2020-02" db="EMBL/GenBank/DDBJ databases">
        <title>Draft genome sequence of Haematococcus lacustris strain NIES-144.</title>
        <authorList>
            <person name="Morimoto D."/>
            <person name="Nakagawa S."/>
            <person name="Yoshida T."/>
            <person name="Sawayama S."/>
        </authorList>
    </citation>
    <scope>NUCLEOTIDE SEQUENCE [LARGE SCALE GENOMIC DNA]</scope>
    <source>
        <strain evidence="1 2">NIES-144</strain>
    </source>
</reference>
<gene>
    <name evidence="1" type="ORF">HaLaN_26710</name>
</gene>
<name>A0A6A0A6W6_HAELA</name>
<dbReference type="AlphaFoldDB" id="A0A6A0A6W6"/>
<dbReference type="EMBL" id="BLLF01003799">
    <property type="protein sequence ID" value="GFH28248.1"/>
    <property type="molecule type" value="Genomic_DNA"/>
</dbReference>
<evidence type="ECO:0000313" key="2">
    <source>
        <dbReference type="Proteomes" id="UP000485058"/>
    </source>
</evidence>
<evidence type="ECO:0000313" key="1">
    <source>
        <dbReference type="EMBL" id="GFH28248.1"/>
    </source>
</evidence>
<protein>
    <submittedName>
        <fullName evidence="1">Uncharacterized protein</fullName>
    </submittedName>
</protein>